<evidence type="ECO:0000259" key="8">
    <source>
        <dbReference type="PROSITE" id="PS51722"/>
    </source>
</evidence>
<feature type="binding site" evidence="6">
    <location>
        <begin position="96"/>
        <end position="100"/>
    </location>
    <ligand>
        <name>GTP</name>
        <dbReference type="ChEBI" id="CHEBI:37565"/>
    </ligand>
</feature>
<dbReference type="InterPro" id="IPR000795">
    <property type="entry name" value="T_Tr_GTP-bd_dom"/>
</dbReference>
<dbReference type="InterPro" id="IPR004161">
    <property type="entry name" value="EFTu-like_2"/>
</dbReference>
<feature type="binding site" evidence="6">
    <location>
        <begin position="150"/>
        <end position="153"/>
    </location>
    <ligand>
        <name>GTP</name>
        <dbReference type="ChEBI" id="CHEBI:37565"/>
    </ligand>
</feature>
<dbReference type="NCBIfam" id="NF009381">
    <property type="entry name" value="PRK12740.1-5"/>
    <property type="match status" value="1"/>
</dbReference>
<dbReference type="InterPro" id="IPR031157">
    <property type="entry name" value="G_TR_CS"/>
</dbReference>
<comment type="similarity">
    <text evidence="1 6">Belongs to the TRAFAC class translation factor GTPase superfamily. Classic translation factor GTPase family. EF-G/EF-2 subfamily.</text>
</comment>
<dbReference type="PANTHER" id="PTHR43261">
    <property type="entry name" value="TRANSLATION ELONGATION FACTOR G-RELATED"/>
    <property type="match status" value="1"/>
</dbReference>
<dbReference type="InterPro" id="IPR004540">
    <property type="entry name" value="Transl_elong_EFG/EF2"/>
</dbReference>
<dbReference type="CDD" id="cd01434">
    <property type="entry name" value="EFG_mtEFG1_IV"/>
    <property type="match status" value="1"/>
</dbReference>
<gene>
    <name evidence="6 9" type="primary">fusA</name>
    <name evidence="9" type="ORF">HNI00_12495</name>
</gene>
<accession>A0AA96Y386</accession>
<evidence type="ECO:0000256" key="6">
    <source>
        <dbReference type="HAMAP-Rule" id="MF_00054"/>
    </source>
</evidence>
<evidence type="ECO:0000256" key="5">
    <source>
        <dbReference type="ARBA" id="ARBA00023134"/>
    </source>
</evidence>
<dbReference type="FunFam" id="3.30.70.870:FF:000001">
    <property type="entry name" value="Elongation factor G"/>
    <property type="match status" value="1"/>
</dbReference>
<sequence>MVRSIPLERVRNIGIAAHIDAGKTTTTERILFYSGVVHKMGEVHEGTAVTDWMAQERERGITITAAAISTAWTRRDPKDPTQPLAGEPEHRINIIDTPGHVDFTIEVERSMRVLDGVITVLCSVGGVQPQTETVWRQADRYKVPRIVFVNKMDRTGADFFKVYNQVRDRLRANAVPAQLPIGSEDNLKGIVDLVRMRAYIYTNDLGTDIQETEVPEEIRELAEEYRVKLVEAAAETDDALTEKYLEGEELTEDEIRTALRKGTISGQIVPMFCGSAFKNKGVQLLLDAVVDYLPSPIDVPAIQGTLPDGSVASRNADDDEPLAALAFKIMADPYGRLTFIRVYSGVLTKGSYVYNATKGKKERISRLIVLKADDRQEVEELRAGDLGAALGLKDTFTGDTICDEANPIILESLFIPEPVISVAVEPKTKQDMEKLSKALQALAEEDPTFRVHVDPETNQTVIAGMGELHLDILVDRMKREYKVEANVGAPQVAYRETIRKAVREEGKFVRQSGGKGQYGHVVIEVEPGEPGTGFEFVSKIVGGAVPKEYVGPAEQGMREACESGILAGYPVIDLKVTLVDGSYHEVDSSEMAFKIAGSMAVKNAVLKAAPVLLEPMMKVEVEVPEDFIGSVIGDLNSRRGQIEGQDTEQGTAKVTSKVPLAEMFGYATDIRSKTQGRGIFTMEFSHYEEVPRNVAETIIAKSKGNA</sequence>
<dbReference type="InterPro" id="IPR041095">
    <property type="entry name" value="EFG_II"/>
</dbReference>
<dbReference type="PANTHER" id="PTHR43261:SF1">
    <property type="entry name" value="RIBOSOME-RELEASING FACTOR 2, MITOCHONDRIAL"/>
    <property type="match status" value="1"/>
</dbReference>
<dbReference type="GO" id="GO:0005737">
    <property type="term" value="C:cytoplasm"/>
    <property type="evidence" value="ECO:0007669"/>
    <property type="project" value="UniProtKB-SubCell"/>
</dbReference>
<dbReference type="SMART" id="SM00889">
    <property type="entry name" value="EFG_IV"/>
    <property type="match status" value="1"/>
</dbReference>
<dbReference type="NCBIfam" id="TIGR00231">
    <property type="entry name" value="small_GTP"/>
    <property type="match status" value="1"/>
</dbReference>
<dbReference type="CDD" id="cd16262">
    <property type="entry name" value="EFG_III"/>
    <property type="match status" value="1"/>
</dbReference>
<dbReference type="InterPro" id="IPR035649">
    <property type="entry name" value="EFG_V"/>
</dbReference>
<dbReference type="InterPro" id="IPR009022">
    <property type="entry name" value="EFG_III"/>
</dbReference>
<dbReference type="Gene3D" id="3.30.230.10">
    <property type="match status" value="1"/>
</dbReference>
<dbReference type="Pfam" id="PF00679">
    <property type="entry name" value="EFG_C"/>
    <property type="match status" value="1"/>
</dbReference>
<comment type="function">
    <text evidence="6">Catalyzes the GTP-dependent ribosomal translocation step during translation elongation. During this step, the ribosome changes from the pre-translocational (PRE) to the post-translocational (POST) state as the newly formed A-site-bound peptidyl-tRNA and P-site-bound deacylated tRNA move to the P and E sites, respectively. Catalyzes the coordinated movement of the two tRNA molecules, the mRNA and conformational changes in the ribosome.</text>
</comment>
<dbReference type="NCBIfam" id="NF009379">
    <property type="entry name" value="PRK12740.1-3"/>
    <property type="match status" value="1"/>
</dbReference>
<dbReference type="SUPFAM" id="SSF54980">
    <property type="entry name" value="EF-G C-terminal domain-like"/>
    <property type="match status" value="2"/>
</dbReference>
<dbReference type="GO" id="GO:0003746">
    <property type="term" value="F:translation elongation factor activity"/>
    <property type="evidence" value="ECO:0007669"/>
    <property type="project" value="UniProtKB-UniRule"/>
</dbReference>
<dbReference type="GO" id="GO:0005525">
    <property type="term" value="F:GTP binding"/>
    <property type="evidence" value="ECO:0007669"/>
    <property type="project" value="UniProtKB-UniRule"/>
</dbReference>
<dbReference type="InterPro" id="IPR005517">
    <property type="entry name" value="Transl_elong_EFG/EF2_IV"/>
</dbReference>
<keyword evidence="3 6" id="KW-0251">Elongation factor</keyword>
<dbReference type="Pfam" id="PF03764">
    <property type="entry name" value="EFG_IV"/>
    <property type="match status" value="1"/>
</dbReference>
<dbReference type="GO" id="GO:0032790">
    <property type="term" value="P:ribosome disassembly"/>
    <property type="evidence" value="ECO:0007669"/>
    <property type="project" value="TreeGrafter"/>
</dbReference>
<dbReference type="InterPro" id="IPR047872">
    <property type="entry name" value="EFG_IV"/>
</dbReference>
<dbReference type="FunFam" id="3.30.70.240:FF:000001">
    <property type="entry name" value="Elongation factor G"/>
    <property type="match status" value="1"/>
</dbReference>
<dbReference type="RefSeq" id="WP_316786618.1">
    <property type="nucleotide sequence ID" value="NZ_CP053540.1"/>
</dbReference>
<dbReference type="InterPro" id="IPR014721">
    <property type="entry name" value="Ribsml_uS5_D2-typ_fold_subgr"/>
</dbReference>
<dbReference type="CDD" id="cd03713">
    <property type="entry name" value="EFG_mtEFG_C"/>
    <property type="match status" value="1"/>
</dbReference>
<evidence type="ECO:0000256" key="2">
    <source>
        <dbReference type="ARBA" id="ARBA00022741"/>
    </source>
</evidence>
<dbReference type="Gene3D" id="3.40.50.300">
    <property type="entry name" value="P-loop containing nucleotide triphosphate hydrolases"/>
    <property type="match status" value="1"/>
</dbReference>
<dbReference type="Pfam" id="PF00009">
    <property type="entry name" value="GTP_EFTU"/>
    <property type="match status" value="1"/>
</dbReference>
<dbReference type="SUPFAM" id="SSF50447">
    <property type="entry name" value="Translation proteins"/>
    <property type="match status" value="1"/>
</dbReference>
<keyword evidence="4 6" id="KW-0648">Protein biosynthesis</keyword>
<proteinExistence type="inferred from homology"/>
<feature type="domain" description="Tr-type G" evidence="8">
    <location>
        <begin position="8"/>
        <end position="297"/>
    </location>
</feature>
<dbReference type="PRINTS" id="PR00315">
    <property type="entry name" value="ELONGATNFCT"/>
</dbReference>
<dbReference type="InterPro" id="IPR035647">
    <property type="entry name" value="EFG_III/V"/>
</dbReference>
<dbReference type="Gene3D" id="3.30.70.240">
    <property type="match status" value="1"/>
</dbReference>
<dbReference type="SUPFAM" id="SSF52540">
    <property type="entry name" value="P-loop containing nucleoside triphosphate hydrolases"/>
    <property type="match status" value="1"/>
</dbReference>
<dbReference type="FunFam" id="3.40.50.300:FF:000029">
    <property type="entry name" value="Elongation factor G"/>
    <property type="match status" value="1"/>
</dbReference>
<dbReference type="SUPFAM" id="SSF54211">
    <property type="entry name" value="Ribosomal protein S5 domain 2-like"/>
    <property type="match status" value="1"/>
</dbReference>
<name>A0AA96Y386_9CYAN</name>
<dbReference type="EMBL" id="CP053540">
    <property type="protein sequence ID" value="WOB43877.1"/>
    <property type="molecule type" value="Genomic_DNA"/>
</dbReference>
<comment type="subcellular location">
    <subcellularLocation>
        <location evidence="6">Cytoplasm</location>
    </subcellularLocation>
</comment>
<dbReference type="CDD" id="cd04088">
    <property type="entry name" value="EFG_mtEFG_II"/>
    <property type="match status" value="1"/>
</dbReference>
<keyword evidence="5 6" id="KW-0342">GTP-binding</keyword>
<dbReference type="Gene3D" id="3.30.70.870">
    <property type="entry name" value="Elongation Factor G (Translational Gtpase), domain 3"/>
    <property type="match status" value="1"/>
</dbReference>
<evidence type="ECO:0000256" key="7">
    <source>
        <dbReference type="NCBIfam" id="TIGR00484"/>
    </source>
</evidence>
<dbReference type="AlphaFoldDB" id="A0AA96Y386"/>
<evidence type="ECO:0000256" key="1">
    <source>
        <dbReference type="ARBA" id="ARBA00005870"/>
    </source>
</evidence>
<dbReference type="InterPro" id="IPR000640">
    <property type="entry name" value="EFG_V-like"/>
</dbReference>
<dbReference type="KEGG" id="tog:HNI00_12495"/>
<dbReference type="InterPro" id="IPR027417">
    <property type="entry name" value="P-loop_NTPase"/>
</dbReference>
<dbReference type="CDD" id="cd01886">
    <property type="entry name" value="EF-G"/>
    <property type="match status" value="1"/>
</dbReference>
<keyword evidence="2 6" id="KW-0547">Nucleotide-binding</keyword>
<feature type="binding site" evidence="6">
    <location>
        <begin position="17"/>
        <end position="24"/>
    </location>
    <ligand>
        <name>GTP</name>
        <dbReference type="ChEBI" id="CHEBI:37565"/>
    </ligand>
</feature>
<dbReference type="InterPro" id="IPR005225">
    <property type="entry name" value="Small_GTP-bd"/>
</dbReference>
<dbReference type="SMART" id="SM00838">
    <property type="entry name" value="EFG_C"/>
    <property type="match status" value="1"/>
</dbReference>
<dbReference type="NCBIfam" id="TIGR00484">
    <property type="entry name" value="EF-G"/>
    <property type="match status" value="1"/>
</dbReference>
<dbReference type="PROSITE" id="PS00301">
    <property type="entry name" value="G_TR_1"/>
    <property type="match status" value="1"/>
</dbReference>
<reference evidence="9" key="1">
    <citation type="submission" date="2020-05" db="EMBL/GenBank/DDBJ databases">
        <authorList>
            <person name="Zhu T."/>
            <person name="Keshari N."/>
            <person name="Lu X."/>
        </authorList>
    </citation>
    <scope>NUCLEOTIDE SEQUENCE</scope>
    <source>
        <strain evidence="9">NK1-22</strain>
    </source>
</reference>
<dbReference type="InterPro" id="IPR009000">
    <property type="entry name" value="Transl_B-barrel_sf"/>
</dbReference>
<evidence type="ECO:0000313" key="9">
    <source>
        <dbReference type="EMBL" id="WOB43877.1"/>
    </source>
</evidence>
<dbReference type="PROSITE" id="PS51722">
    <property type="entry name" value="G_TR_2"/>
    <property type="match status" value="1"/>
</dbReference>
<dbReference type="Pfam" id="PF14492">
    <property type="entry name" value="EFG_III"/>
    <property type="match status" value="1"/>
</dbReference>
<dbReference type="FunFam" id="2.40.30.10:FF:000006">
    <property type="entry name" value="Elongation factor G"/>
    <property type="match status" value="1"/>
</dbReference>
<evidence type="ECO:0000256" key="4">
    <source>
        <dbReference type="ARBA" id="ARBA00022917"/>
    </source>
</evidence>
<organism evidence="9">
    <name type="scientific">Thermoleptolyngbya oregonensis NK1-22</name>
    <dbReference type="NCBI Taxonomy" id="2547457"/>
    <lineage>
        <taxon>Bacteria</taxon>
        <taxon>Bacillati</taxon>
        <taxon>Cyanobacteriota</taxon>
        <taxon>Cyanophyceae</taxon>
        <taxon>Oculatellales</taxon>
        <taxon>Oculatellaceae</taxon>
        <taxon>Thermoleptolyngbya</taxon>
    </lineage>
</organism>
<dbReference type="FunFam" id="3.30.230.10:FF:000003">
    <property type="entry name" value="Elongation factor G"/>
    <property type="match status" value="1"/>
</dbReference>
<dbReference type="Gene3D" id="2.40.30.10">
    <property type="entry name" value="Translation factors"/>
    <property type="match status" value="1"/>
</dbReference>
<keyword evidence="6" id="KW-0963">Cytoplasm</keyword>
<dbReference type="GO" id="GO:0003924">
    <property type="term" value="F:GTPase activity"/>
    <property type="evidence" value="ECO:0007669"/>
    <property type="project" value="InterPro"/>
</dbReference>
<dbReference type="InterPro" id="IPR020568">
    <property type="entry name" value="Ribosomal_Su5_D2-typ_SF"/>
</dbReference>
<dbReference type="HAMAP" id="MF_00054_B">
    <property type="entry name" value="EF_G_EF_2_B"/>
    <property type="match status" value="1"/>
</dbReference>
<evidence type="ECO:0000256" key="3">
    <source>
        <dbReference type="ARBA" id="ARBA00022768"/>
    </source>
</evidence>
<protein>
    <recommendedName>
        <fullName evidence="6 7">Elongation factor G</fullName>
        <shortName evidence="6">EF-G</shortName>
    </recommendedName>
</protein>
<dbReference type="Pfam" id="PF03144">
    <property type="entry name" value="GTP_EFTU_D2"/>
    <property type="match status" value="1"/>
</dbReference>